<feature type="non-terminal residue" evidence="3">
    <location>
        <position position="109"/>
    </location>
</feature>
<proteinExistence type="predicted"/>
<dbReference type="Gene3D" id="1.10.10.10">
    <property type="entry name" value="Winged helix-like DNA-binding domain superfamily/Winged helix DNA-binding domain"/>
    <property type="match status" value="1"/>
</dbReference>
<accession>A0AAV2IS44</accession>
<feature type="domain" description="COR" evidence="2">
    <location>
        <begin position="35"/>
        <end position="108"/>
    </location>
</feature>
<comment type="caution">
    <text evidence="3">The sequence shown here is derived from an EMBL/GenBank/DDBJ whole genome shotgun (WGS) entry which is preliminary data.</text>
</comment>
<dbReference type="InterPro" id="IPR032171">
    <property type="entry name" value="COR-A"/>
</dbReference>
<dbReference type="InterPro" id="IPR036388">
    <property type="entry name" value="WH-like_DNA-bd_sf"/>
</dbReference>
<dbReference type="AlphaFoldDB" id="A0AAV2IS44"/>
<evidence type="ECO:0000256" key="1">
    <source>
        <dbReference type="ARBA" id="ARBA00022737"/>
    </source>
</evidence>
<evidence type="ECO:0000313" key="4">
    <source>
        <dbReference type="Proteomes" id="UP001497497"/>
    </source>
</evidence>
<reference evidence="3 4" key="1">
    <citation type="submission" date="2024-04" db="EMBL/GenBank/DDBJ databases">
        <authorList>
            <consortium name="Genoscope - CEA"/>
            <person name="William W."/>
        </authorList>
    </citation>
    <scope>NUCLEOTIDE SEQUENCE [LARGE SCALE GENOMIC DNA]</scope>
</reference>
<gene>
    <name evidence="3" type="ORF">GSLYS_00022403001</name>
</gene>
<keyword evidence="4" id="KW-1185">Reference proteome</keyword>
<dbReference type="Proteomes" id="UP001497497">
    <property type="component" value="Unassembled WGS sequence"/>
</dbReference>
<feature type="non-terminal residue" evidence="3">
    <location>
        <position position="1"/>
    </location>
</feature>
<organism evidence="3 4">
    <name type="scientific">Lymnaea stagnalis</name>
    <name type="common">Great pond snail</name>
    <name type="synonym">Helix stagnalis</name>
    <dbReference type="NCBI Taxonomy" id="6523"/>
    <lineage>
        <taxon>Eukaryota</taxon>
        <taxon>Metazoa</taxon>
        <taxon>Spiralia</taxon>
        <taxon>Lophotrochozoa</taxon>
        <taxon>Mollusca</taxon>
        <taxon>Gastropoda</taxon>
        <taxon>Heterobranchia</taxon>
        <taxon>Euthyneura</taxon>
        <taxon>Panpulmonata</taxon>
        <taxon>Hygrophila</taxon>
        <taxon>Lymnaeoidea</taxon>
        <taxon>Lymnaeidae</taxon>
        <taxon>Lymnaea</taxon>
    </lineage>
</organism>
<evidence type="ECO:0000259" key="2">
    <source>
        <dbReference type="Pfam" id="PF16095"/>
    </source>
</evidence>
<evidence type="ECO:0000313" key="3">
    <source>
        <dbReference type="EMBL" id="CAL1549086.1"/>
    </source>
</evidence>
<name>A0AAV2IS44_LYMST</name>
<sequence>KKEVDFSKEDGRFKLLQSEIQTKISNLAHIGEQLPANWIPIRKALERRKNKNYIKIDDYTQICTRYFIPEDESQKNLLGYLRDLGTALYYEGDNHLCNYVILNPHWVID</sequence>
<dbReference type="Pfam" id="PF16095">
    <property type="entry name" value="COR-A"/>
    <property type="match status" value="1"/>
</dbReference>
<keyword evidence="1" id="KW-0677">Repeat</keyword>
<dbReference type="EMBL" id="CAXITT010003656">
    <property type="protein sequence ID" value="CAL1549086.1"/>
    <property type="molecule type" value="Genomic_DNA"/>
</dbReference>
<protein>
    <recommendedName>
        <fullName evidence="2">COR domain-containing protein</fullName>
    </recommendedName>
</protein>